<dbReference type="EMBL" id="QYUQ01000002">
    <property type="protein sequence ID" value="RJG02936.1"/>
    <property type="molecule type" value="Genomic_DNA"/>
</dbReference>
<name>A0A3A3GKZ7_9BURK</name>
<dbReference type="AlphaFoldDB" id="A0A3A3GKZ7"/>
<keyword evidence="2" id="KW-0808">Transferase</keyword>
<dbReference type="RefSeq" id="WP_119786436.1">
    <property type="nucleotide sequence ID" value="NZ_QYUQ01000002.1"/>
</dbReference>
<dbReference type="OrthoDB" id="8708169at2"/>
<dbReference type="InterPro" id="IPR000182">
    <property type="entry name" value="GNAT_dom"/>
</dbReference>
<dbReference type="Pfam" id="PF00583">
    <property type="entry name" value="Acetyltransf_1"/>
    <property type="match status" value="1"/>
</dbReference>
<keyword evidence="3" id="KW-1185">Reference proteome</keyword>
<organism evidence="2 3">
    <name type="scientific">Noviherbaspirillum sedimenti</name>
    <dbReference type="NCBI Taxonomy" id="2320865"/>
    <lineage>
        <taxon>Bacteria</taxon>
        <taxon>Pseudomonadati</taxon>
        <taxon>Pseudomonadota</taxon>
        <taxon>Betaproteobacteria</taxon>
        <taxon>Burkholderiales</taxon>
        <taxon>Oxalobacteraceae</taxon>
        <taxon>Noviherbaspirillum</taxon>
    </lineage>
</organism>
<reference evidence="3" key="1">
    <citation type="submission" date="2018-09" db="EMBL/GenBank/DDBJ databases">
        <authorList>
            <person name="Zhu H."/>
        </authorList>
    </citation>
    <scope>NUCLEOTIDE SEQUENCE [LARGE SCALE GENOMIC DNA]</scope>
    <source>
        <strain evidence="3">K1S02-23</strain>
    </source>
</reference>
<comment type="caution">
    <text evidence="2">The sequence shown here is derived from an EMBL/GenBank/DDBJ whole genome shotgun (WGS) entry which is preliminary data.</text>
</comment>
<dbReference type="GO" id="GO:0016747">
    <property type="term" value="F:acyltransferase activity, transferring groups other than amino-acyl groups"/>
    <property type="evidence" value="ECO:0007669"/>
    <property type="project" value="InterPro"/>
</dbReference>
<dbReference type="InterPro" id="IPR016181">
    <property type="entry name" value="Acyl_CoA_acyltransferase"/>
</dbReference>
<evidence type="ECO:0000313" key="3">
    <source>
        <dbReference type="Proteomes" id="UP000266327"/>
    </source>
</evidence>
<feature type="domain" description="N-acetyltransferase" evidence="1">
    <location>
        <begin position="17"/>
        <end position="152"/>
    </location>
</feature>
<dbReference type="PANTHER" id="PTHR43617">
    <property type="entry name" value="L-AMINO ACID N-ACETYLTRANSFERASE"/>
    <property type="match status" value="1"/>
</dbReference>
<protein>
    <submittedName>
        <fullName evidence="2">GNAT family N-acetyltransferase</fullName>
    </submittedName>
</protein>
<dbReference type="Gene3D" id="3.40.630.30">
    <property type="match status" value="1"/>
</dbReference>
<evidence type="ECO:0000313" key="2">
    <source>
        <dbReference type="EMBL" id="RJG02936.1"/>
    </source>
</evidence>
<accession>A0A3A3GKZ7</accession>
<dbReference type="InterPro" id="IPR050276">
    <property type="entry name" value="MshD_Acetyltransferase"/>
</dbReference>
<dbReference type="Proteomes" id="UP000266327">
    <property type="component" value="Unassembled WGS sequence"/>
</dbReference>
<dbReference type="CDD" id="cd04301">
    <property type="entry name" value="NAT_SF"/>
    <property type="match status" value="1"/>
</dbReference>
<sequence>MSDQLAFCLNKASVTEIATHLMRCDADFVPALSSRTDISSYAHKIAGNAARFEAWADGILIGLVAAYCNDSERRVAYITSVSVLKERQGSGIASRLLEQCIEHVKDQGFARVELEVDSQNGGATRLYEKKHFIINRKNGRSTIMQLHTGKDA</sequence>
<proteinExistence type="predicted"/>
<dbReference type="SUPFAM" id="SSF55729">
    <property type="entry name" value="Acyl-CoA N-acyltransferases (Nat)"/>
    <property type="match status" value="1"/>
</dbReference>
<dbReference type="PROSITE" id="PS51186">
    <property type="entry name" value="GNAT"/>
    <property type="match status" value="1"/>
</dbReference>
<evidence type="ECO:0000259" key="1">
    <source>
        <dbReference type="PROSITE" id="PS51186"/>
    </source>
</evidence>
<gene>
    <name evidence="2" type="ORF">D3878_16225</name>
</gene>